<comment type="similarity">
    <text evidence="1">Belongs to the sigma-70 factor family. ECF subfamily.</text>
</comment>
<dbReference type="SUPFAM" id="SSF88659">
    <property type="entry name" value="Sigma3 and sigma4 domains of RNA polymerase sigma factors"/>
    <property type="match status" value="1"/>
</dbReference>
<dbReference type="Gene3D" id="1.10.1740.10">
    <property type="match status" value="1"/>
</dbReference>
<dbReference type="STRING" id="33936.AZI98_16905"/>
<dbReference type="GO" id="GO:0006352">
    <property type="term" value="P:DNA-templated transcription initiation"/>
    <property type="evidence" value="ECO:0007669"/>
    <property type="project" value="InterPro"/>
</dbReference>
<evidence type="ECO:0000256" key="3">
    <source>
        <dbReference type="ARBA" id="ARBA00023082"/>
    </source>
</evidence>
<evidence type="ECO:0000313" key="7">
    <source>
        <dbReference type="EMBL" id="KZN94962.1"/>
    </source>
</evidence>
<dbReference type="InterPro" id="IPR036388">
    <property type="entry name" value="WH-like_DNA-bd_sf"/>
</dbReference>
<dbReference type="CDD" id="cd06171">
    <property type="entry name" value="Sigma70_r4"/>
    <property type="match status" value="1"/>
</dbReference>
<dbReference type="InterPro" id="IPR013324">
    <property type="entry name" value="RNA_pol_sigma_r3/r4-like"/>
</dbReference>
<dbReference type="SUPFAM" id="SSF88946">
    <property type="entry name" value="Sigma2 domain of RNA polymerase sigma factors"/>
    <property type="match status" value="1"/>
</dbReference>
<sequence>MDDIISAQESFQDIYCMFYKKVYRIAFSITKDVHLAEDVLQETFLKFYQKAEQIEDMEKISGWLGTVAARTAIDFLRKEQKTPCPLDELSISQGGNVEQTAEYEWLKETISQEIRKLKPKYREILELKLYYDLKEQELAQQLKLSKGTVKTRLHRARRTLKVSLKDAM</sequence>
<evidence type="ECO:0000256" key="4">
    <source>
        <dbReference type="ARBA" id="ARBA00023163"/>
    </source>
</evidence>
<dbReference type="InterPro" id="IPR039425">
    <property type="entry name" value="RNA_pol_sigma-70-like"/>
</dbReference>
<dbReference type="Pfam" id="PF04542">
    <property type="entry name" value="Sigma70_r2"/>
    <property type="match status" value="1"/>
</dbReference>
<name>A0A161Y048_9BACI</name>
<dbReference type="RefSeq" id="WP_063389419.1">
    <property type="nucleotide sequence ID" value="NZ_LVHY01000125.1"/>
</dbReference>
<dbReference type="GO" id="GO:0003677">
    <property type="term" value="F:DNA binding"/>
    <property type="evidence" value="ECO:0007669"/>
    <property type="project" value="InterPro"/>
</dbReference>
<dbReference type="PANTHER" id="PTHR43133:SF60">
    <property type="entry name" value="RNA POLYMERASE SIGMA FACTOR SIGV"/>
    <property type="match status" value="1"/>
</dbReference>
<dbReference type="InterPro" id="IPR007627">
    <property type="entry name" value="RNA_pol_sigma70_r2"/>
</dbReference>
<evidence type="ECO:0000259" key="6">
    <source>
        <dbReference type="Pfam" id="PF08281"/>
    </source>
</evidence>
<keyword evidence="8" id="KW-1185">Reference proteome</keyword>
<feature type="domain" description="RNA polymerase sigma-70 region 2" evidence="5">
    <location>
        <begin position="18"/>
        <end position="81"/>
    </location>
</feature>
<dbReference type="Pfam" id="PF08281">
    <property type="entry name" value="Sigma70_r4_2"/>
    <property type="match status" value="1"/>
</dbReference>
<dbReference type="GeneID" id="301125613"/>
<evidence type="ECO:0000259" key="5">
    <source>
        <dbReference type="Pfam" id="PF04542"/>
    </source>
</evidence>
<evidence type="ECO:0000256" key="1">
    <source>
        <dbReference type="ARBA" id="ARBA00010641"/>
    </source>
</evidence>
<evidence type="ECO:0000313" key="8">
    <source>
        <dbReference type="Proteomes" id="UP000076476"/>
    </source>
</evidence>
<comment type="caution">
    <text evidence="7">The sequence shown here is derived from an EMBL/GenBank/DDBJ whole genome shotgun (WGS) entry which is preliminary data.</text>
</comment>
<dbReference type="PANTHER" id="PTHR43133">
    <property type="entry name" value="RNA POLYMERASE ECF-TYPE SIGMA FACTO"/>
    <property type="match status" value="1"/>
</dbReference>
<dbReference type="Proteomes" id="UP000076476">
    <property type="component" value="Unassembled WGS sequence"/>
</dbReference>
<dbReference type="AlphaFoldDB" id="A0A161Y048"/>
<keyword evidence="4" id="KW-0804">Transcription</keyword>
<dbReference type="InterPro" id="IPR013249">
    <property type="entry name" value="RNA_pol_sigma70_r4_t2"/>
</dbReference>
<proteinExistence type="inferred from homology"/>
<dbReference type="InterPro" id="IPR014284">
    <property type="entry name" value="RNA_pol_sigma-70_dom"/>
</dbReference>
<evidence type="ECO:0000256" key="2">
    <source>
        <dbReference type="ARBA" id="ARBA00023015"/>
    </source>
</evidence>
<feature type="domain" description="RNA polymerase sigma factor 70 region 4 type 2" evidence="6">
    <location>
        <begin position="110"/>
        <end position="160"/>
    </location>
</feature>
<dbReference type="GO" id="GO:0016987">
    <property type="term" value="F:sigma factor activity"/>
    <property type="evidence" value="ECO:0007669"/>
    <property type="project" value="UniProtKB-KW"/>
</dbReference>
<dbReference type="Gene3D" id="1.10.10.10">
    <property type="entry name" value="Winged helix-like DNA-binding domain superfamily/Winged helix DNA-binding domain"/>
    <property type="match status" value="1"/>
</dbReference>
<protein>
    <submittedName>
        <fullName evidence="7">Uncharacterized protein</fullName>
    </submittedName>
</protein>
<dbReference type="InterPro" id="IPR013325">
    <property type="entry name" value="RNA_pol_sigma_r2"/>
</dbReference>
<keyword evidence="3" id="KW-0731">Sigma factor</keyword>
<keyword evidence="2" id="KW-0805">Transcription regulation</keyword>
<dbReference type="NCBIfam" id="TIGR02937">
    <property type="entry name" value="sigma70-ECF"/>
    <property type="match status" value="1"/>
</dbReference>
<dbReference type="OrthoDB" id="188761at2"/>
<dbReference type="EMBL" id="LWBR01000072">
    <property type="protein sequence ID" value="KZN94962.1"/>
    <property type="molecule type" value="Genomic_DNA"/>
</dbReference>
<accession>A0A161Y048</accession>
<gene>
    <name evidence="7" type="ORF">AZI98_16905</name>
</gene>
<organism evidence="7 8">
    <name type="scientific">Aeribacillus pallidus</name>
    <dbReference type="NCBI Taxonomy" id="33936"/>
    <lineage>
        <taxon>Bacteria</taxon>
        <taxon>Bacillati</taxon>
        <taxon>Bacillota</taxon>
        <taxon>Bacilli</taxon>
        <taxon>Bacillales</taxon>
        <taxon>Bacillaceae</taxon>
        <taxon>Aeribacillus</taxon>
    </lineage>
</organism>
<reference evidence="7 8" key="1">
    <citation type="submission" date="2016-04" db="EMBL/GenBank/DDBJ databases">
        <title>Draft genome sequence of Aeribacillus pallidus 8m3 from petroleum reservoir.</title>
        <authorList>
            <person name="Poltaraus A.B."/>
            <person name="Nazina T.N."/>
            <person name="Tourova T.P."/>
            <person name="Malakho S.M."/>
            <person name="Korshunova A.V."/>
            <person name="Sokolova D.S."/>
        </authorList>
    </citation>
    <scope>NUCLEOTIDE SEQUENCE [LARGE SCALE GENOMIC DNA]</scope>
    <source>
        <strain evidence="7 8">8m3</strain>
    </source>
</reference>
<accession>A0A163YH99</accession>